<dbReference type="EMBL" id="LAZR01000049">
    <property type="protein sequence ID" value="KKN99058.1"/>
    <property type="molecule type" value="Genomic_DNA"/>
</dbReference>
<reference evidence="1" key="1">
    <citation type="journal article" date="2015" name="Nature">
        <title>Complex archaea that bridge the gap between prokaryotes and eukaryotes.</title>
        <authorList>
            <person name="Spang A."/>
            <person name="Saw J.H."/>
            <person name="Jorgensen S.L."/>
            <person name="Zaremba-Niedzwiedzka K."/>
            <person name="Martijn J."/>
            <person name="Lind A.E."/>
            <person name="van Eijk R."/>
            <person name="Schleper C."/>
            <person name="Guy L."/>
            <person name="Ettema T.J."/>
        </authorList>
    </citation>
    <scope>NUCLEOTIDE SEQUENCE</scope>
</reference>
<proteinExistence type="predicted"/>
<organism evidence="1">
    <name type="scientific">marine sediment metagenome</name>
    <dbReference type="NCBI Taxonomy" id="412755"/>
    <lineage>
        <taxon>unclassified sequences</taxon>
        <taxon>metagenomes</taxon>
        <taxon>ecological metagenomes</taxon>
    </lineage>
</organism>
<comment type="caution">
    <text evidence="1">The sequence shown here is derived from an EMBL/GenBank/DDBJ whole genome shotgun (WGS) entry which is preliminary data.</text>
</comment>
<accession>A0A0F9Y2W9</accession>
<evidence type="ECO:0000313" key="1">
    <source>
        <dbReference type="EMBL" id="KKN99058.1"/>
    </source>
</evidence>
<dbReference type="AlphaFoldDB" id="A0A0F9Y2W9"/>
<gene>
    <name evidence="1" type="ORF">LCGC14_0143040</name>
</gene>
<name>A0A0F9Y2W9_9ZZZZ</name>
<sequence>MKVRAKCNLSSLGIKGGKVYKVELDPRGNAYSVNGRLIHKDWFVVVPPLWKRILNRICCKNT</sequence>
<protein>
    <submittedName>
        <fullName evidence="1">Uncharacterized protein</fullName>
    </submittedName>
</protein>